<reference evidence="3 4" key="1">
    <citation type="journal article" date="2011" name="Science">
        <title>The Selaginella genome identifies genetic changes associated with the evolution of vascular plants.</title>
        <authorList>
            <person name="Banks J.A."/>
            <person name="Nishiyama T."/>
            <person name="Hasebe M."/>
            <person name="Bowman J.L."/>
            <person name="Gribskov M."/>
            <person name="dePamphilis C."/>
            <person name="Albert V.A."/>
            <person name="Aono N."/>
            <person name="Aoyama T."/>
            <person name="Ambrose B.A."/>
            <person name="Ashton N.W."/>
            <person name="Axtell M.J."/>
            <person name="Barker E."/>
            <person name="Barker M.S."/>
            <person name="Bennetzen J.L."/>
            <person name="Bonawitz N.D."/>
            <person name="Chapple C."/>
            <person name="Cheng C."/>
            <person name="Correa L.G."/>
            <person name="Dacre M."/>
            <person name="DeBarry J."/>
            <person name="Dreyer I."/>
            <person name="Elias M."/>
            <person name="Engstrom E.M."/>
            <person name="Estelle M."/>
            <person name="Feng L."/>
            <person name="Finet C."/>
            <person name="Floyd S.K."/>
            <person name="Frommer W.B."/>
            <person name="Fujita T."/>
            <person name="Gramzow L."/>
            <person name="Gutensohn M."/>
            <person name="Harholt J."/>
            <person name="Hattori M."/>
            <person name="Heyl A."/>
            <person name="Hirai T."/>
            <person name="Hiwatashi Y."/>
            <person name="Ishikawa M."/>
            <person name="Iwata M."/>
            <person name="Karol K.G."/>
            <person name="Koehler B."/>
            <person name="Kolukisaoglu U."/>
            <person name="Kubo M."/>
            <person name="Kurata T."/>
            <person name="Lalonde S."/>
            <person name="Li K."/>
            <person name="Li Y."/>
            <person name="Litt A."/>
            <person name="Lyons E."/>
            <person name="Manning G."/>
            <person name="Maruyama T."/>
            <person name="Michael T.P."/>
            <person name="Mikami K."/>
            <person name="Miyazaki S."/>
            <person name="Morinaga S."/>
            <person name="Murata T."/>
            <person name="Mueller-Roeber B."/>
            <person name="Nelson D.R."/>
            <person name="Obara M."/>
            <person name="Oguri Y."/>
            <person name="Olmstead R.G."/>
            <person name="Onodera N."/>
            <person name="Petersen B.L."/>
            <person name="Pils B."/>
            <person name="Prigge M."/>
            <person name="Rensing S.A."/>
            <person name="Riano-Pachon D.M."/>
            <person name="Roberts A.W."/>
            <person name="Sato Y."/>
            <person name="Scheller H.V."/>
            <person name="Schulz B."/>
            <person name="Schulz C."/>
            <person name="Shakirov E.V."/>
            <person name="Shibagaki N."/>
            <person name="Shinohara N."/>
            <person name="Shippen D.E."/>
            <person name="Soerensen I."/>
            <person name="Sotooka R."/>
            <person name="Sugimoto N."/>
            <person name="Sugita M."/>
            <person name="Sumikawa N."/>
            <person name="Tanurdzic M."/>
            <person name="Theissen G."/>
            <person name="Ulvskov P."/>
            <person name="Wakazuki S."/>
            <person name="Weng J.K."/>
            <person name="Willats W.W."/>
            <person name="Wipf D."/>
            <person name="Wolf P.G."/>
            <person name="Yang L."/>
            <person name="Zimmer A.D."/>
            <person name="Zhu Q."/>
            <person name="Mitros T."/>
            <person name="Hellsten U."/>
            <person name="Loque D."/>
            <person name="Otillar R."/>
            <person name="Salamov A."/>
            <person name="Schmutz J."/>
            <person name="Shapiro H."/>
            <person name="Lindquist E."/>
            <person name="Lucas S."/>
            <person name="Rokhsar D."/>
            <person name="Grigoriev I.V."/>
        </authorList>
    </citation>
    <scope>NUCLEOTIDE SEQUENCE [LARGE SCALE GENOMIC DNA]</scope>
</reference>
<feature type="region of interest" description="Disordered" evidence="1">
    <location>
        <begin position="256"/>
        <end position="330"/>
    </location>
</feature>
<dbReference type="EMBL" id="GL377586">
    <property type="protein sequence ID" value="EFJ25576.1"/>
    <property type="molecule type" value="Genomic_DNA"/>
</dbReference>
<dbReference type="AlphaFoldDB" id="D8RQ13"/>
<keyword evidence="4" id="KW-1185">Reference proteome</keyword>
<feature type="compositionally biased region" description="Pro residues" evidence="1">
    <location>
        <begin position="179"/>
        <end position="217"/>
    </location>
</feature>
<evidence type="ECO:0000313" key="4">
    <source>
        <dbReference type="Proteomes" id="UP000001514"/>
    </source>
</evidence>
<dbReference type="HOGENOM" id="CLU_843073_0_0_1"/>
<feature type="signal peptide" evidence="2">
    <location>
        <begin position="1"/>
        <end position="22"/>
    </location>
</feature>
<evidence type="ECO:0000313" key="3">
    <source>
        <dbReference type="EMBL" id="EFJ25576.1"/>
    </source>
</evidence>
<proteinExistence type="predicted"/>
<evidence type="ECO:0000256" key="2">
    <source>
        <dbReference type="SAM" id="SignalP"/>
    </source>
</evidence>
<dbReference type="KEGG" id="smo:SELMODRAFT_413728"/>
<feature type="region of interest" description="Disordered" evidence="1">
    <location>
        <begin position="149"/>
        <end position="240"/>
    </location>
</feature>
<dbReference type="InParanoid" id="D8RQ13"/>
<organism evidence="4">
    <name type="scientific">Selaginella moellendorffii</name>
    <name type="common">Spikemoss</name>
    <dbReference type="NCBI Taxonomy" id="88036"/>
    <lineage>
        <taxon>Eukaryota</taxon>
        <taxon>Viridiplantae</taxon>
        <taxon>Streptophyta</taxon>
        <taxon>Embryophyta</taxon>
        <taxon>Tracheophyta</taxon>
        <taxon>Lycopodiopsida</taxon>
        <taxon>Selaginellales</taxon>
        <taxon>Selaginellaceae</taxon>
        <taxon>Selaginella</taxon>
    </lineage>
</organism>
<keyword evidence="2" id="KW-0732">Signal</keyword>
<evidence type="ECO:0000256" key="1">
    <source>
        <dbReference type="SAM" id="MobiDB-lite"/>
    </source>
</evidence>
<sequence>MRLSLASWLLLTLFFALASTQASELWRDSRALHHHHHHEQHHSTTSFAASVLCFDCFRSIKGIAGVRLVLSCGDDFEINEKTDTNGSYHFSLRQPSVTKCKVRVDKSSLPKSCSKALPRYPSLKTLNIRHPSTLRFAFYPSSCDIDRPTVHHHRHHHHHRRHKQPRHLPYNPPPHRKNLPPPPPPVHSPPPPAKRLIIRPPPPATPQALPDPPPPVQAPHSPAPMELPHSPSPHDFHFPEYFHSPRTLEAVTHPVEAPRSPASVEFPGSEDGHLVARVPSLAPSPSTPSPVLQAPPPPVAGTPPPPVRRALPPPPGRGNICSTDDTRAHA</sequence>
<name>D8RQ13_SELML</name>
<gene>
    <name evidence="3" type="ORF">SELMODRAFT_413728</name>
</gene>
<protein>
    <submittedName>
        <fullName evidence="3">Uncharacterized protein</fullName>
    </submittedName>
</protein>
<dbReference type="STRING" id="88036.D8RQ13"/>
<accession>D8RQ13</accession>
<dbReference type="Proteomes" id="UP000001514">
    <property type="component" value="Unassembled WGS sequence"/>
</dbReference>
<feature type="chain" id="PRO_5003122001" evidence="2">
    <location>
        <begin position="23"/>
        <end position="330"/>
    </location>
</feature>
<feature type="compositionally biased region" description="Basic residues" evidence="1">
    <location>
        <begin position="150"/>
        <end position="166"/>
    </location>
</feature>
<feature type="compositionally biased region" description="Pro residues" evidence="1">
    <location>
        <begin position="285"/>
        <end position="316"/>
    </location>
</feature>
<dbReference type="Gramene" id="EFJ25576">
    <property type="protein sequence ID" value="EFJ25576"/>
    <property type="gene ID" value="SELMODRAFT_413728"/>
</dbReference>